<feature type="binding site" evidence="10">
    <location>
        <position position="124"/>
    </location>
    <ligand>
        <name>ATP</name>
        <dbReference type="ChEBI" id="CHEBI:30616"/>
    </ligand>
</feature>
<evidence type="ECO:0000256" key="6">
    <source>
        <dbReference type="ARBA" id="ARBA00022884"/>
    </source>
</evidence>
<comment type="similarity">
    <text evidence="10">Belongs to the MnmA/TRMU family.</text>
</comment>
<feature type="region of interest" description="Interaction with tRNA" evidence="10">
    <location>
        <begin position="313"/>
        <end position="314"/>
    </location>
</feature>
<dbReference type="Gene3D" id="2.40.30.10">
    <property type="entry name" value="Translation factors"/>
    <property type="match status" value="1"/>
</dbReference>
<feature type="domain" description="tRNA-specific 2-thiouridylase MnmA-like C-terminal" evidence="11">
    <location>
        <begin position="289"/>
        <end position="362"/>
    </location>
</feature>
<gene>
    <name evidence="10" type="primary">mnmA</name>
    <name evidence="13" type="ORF">BLITH_0380</name>
</gene>
<comment type="caution">
    <text evidence="13">The sequence shown here is derived from an EMBL/GenBank/DDBJ whole genome shotgun (WGS) entry which is preliminary data.</text>
</comment>
<dbReference type="GO" id="GO:0103016">
    <property type="term" value="F:tRNA-uridine 2-sulfurtransferase activity"/>
    <property type="evidence" value="ECO:0007669"/>
    <property type="project" value="UniProtKB-EC"/>
</dbReference>
<dbReference type="GO" id="GO:0005524">
    <property type="term" value="F:ATP binding"/>
    <property type="evidence" value="ECO:0007669"/>
    <property type="project" value="UniProtKB-KW"/>
</dbReference>
<keyword evidence="10" id="KW-0963">Cytoplasm</keyword>
<organism evidence="13 14">
    <name type="scientific">Brockia lithotrophica</name>
    <dbReference type="NCBI Taxonomy" id="933949"/>
    <lineage>
        <taxon>Bacteria</taxon>
        <taxon>Bacillati</taxon>
        <taxon>Bacillota</taxon>
        <taxon>Bacilli</taxon>
        <taxon>Bacillales</taxon>
        <taxon>Bacillales Family X. Incertae Sedis</taxon>
        <taxon>Brockia</taxon>
    </lineage>
</organism>
<dbReference type="AlphaFoldDB" id="A0A2T5GAU7"/>
<feature type="binding site" evidence="10">
    <location>
        <position position="37"/>
    </location>
    <ligand>
        <name>ATP</name>
        <dbReference type="ChEBI" id="CHEBI:30616"/>
    </ligand>
</feature>
<keyword evidence="3 10" id="KW-0819">tRNA processing</keyword>
<keyword evidence="6 10" id="KW-0694">RNA-binding</keyword>
<dbReference type="InterPro" id="IPR046885">
    <property type="entry name" value="MnmA-like_C"/>
</dbReference>
<evidence type="ECO:0000256" key="1">
    <source>
        <dbReference type="ARBA" id="ARBA00022555"/>
    </source>
</evidence>
<evidence type="ECO:0000256" key="9">
    <source>
        <dbReference type="ARBA" id="ARBA00056575"/>
    </source>
</evidence>
<name>A0A2T5GAU7_9BACL</name>
<dbReference type="EC" id="2.8.1.13" evidence="10"/>
<feature type="site" description="Interaction with tRNA" evidence="10">
    <location>
        <position position="346"/>
    </location>
</feature>
<dbReference type="EMBL" id="PEBW01000001">
    <property type="protein sequence ID" value="PTQ53300.1"/>
    <property type="molecule type" value="Genomic_DNA"/>
</dbReference>
<dbReference type="PANTHER" id="PTHR11933">
    <property type="entry name" value="TRNA 5-METHYLAMINOMETHYL-2-THIOURIDYLATE -METHYLTRANSFERASE"/>
    <property type="match status" value="1"/>
</dbReference>
<evidence type="ECO:0000256" key="8">
    <source>
        <dbReference type="ARBA" id="ARBA00051542"/>
    </source>
</evidence>
<dbReference type="InterPro" id="IPR046884">
    <property type="entry name" value="MnmA-like_central"/>
</dbReference>
<feature type="region of interest" description="Interaction with target base in tRNA" evidence="10">
    <location>
        <begin position="95"/>
        <end position="97"/>
    </location>
</feature>
<feature type="active site" description="Nucleophile" evidence="10">
    <location>
        <position position="100"/>
    </location>
</feature>
<dbReference type="Gene3D" id="3.40.50.620">
    <property type="entry name" value="HUPs"/>
    <property type="match status" value="1"/>
</dbReference>
<evidence type="ECO:0000256" key="10">
    <source>
        <dbReference type="HAMAP-Rule" id="MF_00144"/>
    </source>
</evidence>
<dbReference type="SUPFAM" id="SSF52402">
    <property type="entry name" value="Adenine nucleotide alpha hydrolases-like"/>
    <property type="match status" value="1"/>
</dbReference>
<keyword evidence="2 10" id="KW-0808">Transferase</keyword>
<comment type="caution">
    <text evidence="10">Lacks conserved residue(s) required for the propagation of feature annotation.</text>
</comment>
<evidence type="ECO:0000259" key="12">
    <source>
        <dbReference type="Pfam" id="PF20259"/>
    </source>
</evidence>
<proteinExistence type="inferred from homology"/>
<evidence type="ECO:0000256" key="7">
    <source>
        <dbReference type="ARBA" id="ARBA00023157"/>
    </source>
</evidence>
<evidence type="ECO:0000313" key="14">
    <source>
        <dbReference type="Proteomes" id="UP000244016"/>
    </source>
</evidence>
<dbReference type="InterPro" id="IPR004506">
    <property type="entry name" value="MnmA-like"/>
</dbReference>
<evidence type="ECO:0000313" key="13">
    <source>
        <dbReference type="EMBL" id="PTQ53300.1"/>
    </source>
</evidence>
<evidence type="ECO:0000256" key="2">
    <source>
        <dbReference type="ARBA" id="ARBA00022679"/>
    </source>
</evidence>
<dbReference type="HAMAP" id="MF_00144">
    <property type="entry name" value="tRNA_thiouridyl_MnmA"/>
    <property type="match status" value="1"/>
</dbReference>
<dbReference type="Proteomes" id="UP000244016">
    <property type="component" value="Unassembled WGS sequence"/>
</dbReference>
<feature type="region of interest" description="Interaction with tRNA" evidence="10">
    <location>
        <begin position="149"/>
        <end position="151"/>
    </location>
</feature>
<dbReference type="Gene3D" id="2.30.30.280">
    <property type="entry name" value="Adenine nucleotide alpha hydrolases-like domains"/>
    <property type="match status" value="1"/>
</dbReference>
<keyword evidence="5 10" id="KW-0067">ATP-binding</keyword>
<dbReference type="GO" id="GO:0002143">
    <property type="term" value="P:tRNA wobble position uridine thiolation"/>
    <property type="evidence" value="ECO:0007669"/>
    <property type="project" value="TreeGrafter"/>
</dbReference>
<comment type="catalytic activity">
    <reaction evidence="8 10">
        <text>S-sulfanyl-L-cysteinyl-[protein] + uridine(34) in tRNA + AH2 + ATP = 2-thiouridine(34) in tRNA + L-cysteinyl-[protein] + A + AMP + diphosphate + H(+)</text>
        <dbReference type="Rhea" id="RHEA:47032"/>
        <dbReference type="Rhea" id="RHEA-COMP:10131"/>
        <dbReference type="Rhea" id="RHEA-COMP:11726"/>
        <dbReference type="Rhea" id="RHEA-COMP:11727"/>
        <dbReference type="Rhea" id="RHEA-COMP:11728"/>
        <dbReference type="ChEBI" id="CHEBI:13193"/>
        <dbReference type="ChEBI" id="CHEBI:15378"/>
        <dbReference type="ChEBI" id="CHEBI:17499"/>
        <dbReference type="ChEBI" id="CHEBI:29950"/>
        <dbReference type="ChEBI" id="CHEBI:30616"/>
        <dbReference type="ChEBI" id="CHEBI:33019"/>
        <dbReference type="ChEBI" id="CHEBI:61963"/>
        <dbReference type="ChEBI" id="CHEBI:65315"/>
        <dbReference type="ChEBI" id="CHEBI:87170"/>
        <dbReference type="ChEBI" id="CHEBI:456215"/>
        <dbReference type="EC" id="2.8.1.13"/>
    </reaction>
</comment>
<dbReference type="CDD" id="cd01998">
    <property type="entry name" value="MnmA_TRMU-like"/>
    <property type="match status" value="1"/>
</dbReference>
<comment type="subcellular location">
    <subcellularLocation>
        <location evidence="10">Cytoplasm</location>
    </subcellularLocation>
</comment>
<accession>A0A2T5GAU7</accession>
<dbReference type="Pfam" id="PF20259">
    <property type="entry name" value="tRNA_Me_trans_M"/>
    <property type="match status" value="1"/>
</dbReference>
<sequence length="379" mass="41862">MKSGSGWVAVALSGGVDSSVVAYLLRREGYDVRGVHMRNWDAPCAGTCGGNAFADVRRVGEFLGVPVEEVRFVEAFRERVLAPVLDAYRKGFTPNPDVLCNREIKFGLLLEYVLARGAEFLATGHYARLLPHPRRAGALALYKGVDETKDQSYFLYALSPDVLSFLRFPLGTWRKREVRALARSVGLPTAEKPDSVGLCFVGREVDMLPFLRAFLPEAPGEIRDVDDGEVLGVHEGVHFYTHGQRKGLRLGGRGREKRGPWYVAAKDVERQILYVAQGREHPSLFASGVEAEEVVWTAGEIPAPGVRLAARTRYRQREAEVVILAADENRVTLRFAKPQWAVTPGQALVLYEGEMVVGGATIVNVERPFFAGRPFGPLV</sequence>
<dbReference type="Pfam" id="PF20258">
    <property type="entry name" value="tRNA_Me_trans_C"/>
    <property type="match status" value="1"/>
</dbReference>
<reference evidence="13 14" key="1">
    <citation type="submission" date="2017-08" db="EMBL/GenBank/DDBJ databases">
        <title>Burning lignite coal seam in the remote Altai Mountains harbors a hydrogen-driven thermophilic microbial community.</title>
        <authorList>
            <person name="Kadnikov V.V."/>
            <person name="Mardanov A.V."/>
            <person name="Ivasenko D."/>
            <person name="Beletsky A.V."/>
            <person name="Karnachuk O.V."/>
            <person name="Ravin N.V."/>
        </authorList>
    </citation>
    <scope>NUCLEOTIDE SEQUENCE [LARGE SCALE GENOMIC DNA]</scope>
    <source>
        <strain evidence="13">AL31</strain>
    </source>
</reference>
<feature type="domain" description="tRNA-specific 2-thiouridylase MnmA-like central" evidence="12">
    <location>
        <begin position="210"/>
        <end position="277"/>
    </location>
</feature>
<feature type="binding site" evidence="10">
    <location>
        <begin position="11"/>
        <end position="18"/>
    </location>
    <ligand>
        <name>ATP</name>
        <dbReference type="ChEBI" id="CHEBI:30616"/>
    </ligand>
</feature>
<dbReference type="GO" id="GO:0005737">
    <property type="term" value="C:cytoplasm"/>
    <property type="evidence" value="ECO:0007669"/>
    <property type="project" value="UniProtKB-SubCell"/>
</dbReference>
<evidence type="ECO:0000256" key="3">
    <source>
        <dbReference type="ARBA" id="ARBA00022694"/>
    </source>
</evidence>
<protein>
    <recommendedName>
        <fullName evidence="10">tRNA-specific 2-thiouridylase MnmA</fullName>
        <ecNumber evidence="10">2.8.1.13</ecNumber>
    </recommendedName>
</protein>
<dbReference type="NCBIfam" id="NF001138">
    <property type="entry name" value="PRK00143.1"/>
    <property type="match status" value="1"/>
</dbReference>
<keyword evidence="4 10" id="KW-0547">Nucleotide-binding</keyword>
<evidence type="ECO:0000259" key="11">
    <source>
        <dbReference type="Pfam" id="PF20258"/>
    </source>
</evidence>
<dbReference type="Pfam" id="PF03054">
    <property type="entry name" value="tRNA_Me_trans"/>
    <property type="match status" value="1"/>
</dbReference>
<keyword evidence="1 10" id="KW-0820">tRNA-binding</keyword>
<feature type="site" description="Interaction with tRNA" evidence="10">
    <location>
        <position position="125"/>
    </location>
</feature>
<dbReference type="PANTHER" id="PTHR11933:SF5">
    <property type="entry name" value="MITOCHONDRIAL TRNA-SPECIFIC 2-THIOURIDYLASE 1"/>
    <property type="match status" value="1"/>
</dbReference>
<dbReference type="FunFam" id="2.30.30.280:FF:000001">
    <property type="entry name" value="tRNA-specific 2-thiouridylase MnmA"/>
    <property type="match status" value="1"/>
</dbReference>
<evidence type="ECO:0000256" key="4">
    <source>
        <dbReference type="ARBA" id="ARBA00022741"/>
    </source>
</evidence>
<evidence type="ECO:0000256" key="5">
    <source>
        <dbReference type="ARBA" id="ARBA00022840"/>
    </source>
</evidence>
<dbReference type="InterPro" id="IPR023382">
    <property type="entry name" value="MnmA-like_central_sf"/>
</dbReference>
<keyword evidence="7" id="KW-1015">Disulfide bond</keyword>
<dbReference type="InterPro" id="IPR014729">
    <property type="entry name" value="Rossmann-like_a/b/a_fold"/>
</dbReference>
<dbReference type="GO" id="GO:0000049">
    <property type="term" value="F:tRNA binding"/>
    <property type="evidence" value="ECO:0007669"/>
    <property type="project" value="UniProtKB-KW"/>
</dbReference>
<feature type="active site" description="Cysteine persulfide intermediate" evidence="10">
    <location>
        <position position="199"/>
    </location>
</feature>
<dbReference type="NCBIfam" id="TIGR00420">
    <property type="entry name" value="trmU"/>
    <property type="match status" value="1"/>
</dbReference>
<comment type="function">
    <text evidence="9 10">Catalyzes the 2-thiolation of uridine at the wobble position (U34) of tRNA, leading to the formation of s(2)U34.</text>
</comment>